<accession>A0A7S3D6D6</accession>
<evidence type="ECO:0000313" key="2">
    <source>
        <dbReference type="EMBL" id="CAE0248111.1"/>
    </source>
</evidence>
<proteinExistence type="predicted"/>
<gene>
    <name evidence="2" type="ORF">PBIL07802_LOCUS10307</name>
</gene>
<feature type="region of interest" description="Disordered" evidence="1">
    <location>
        <begin position="49"/>
        <end position="69"/>
    </location>
</feature>
<organism evidence="2">
    <name type="scientific">Palpitomonas bilix</name>
    <dbReference type="NCBI Taxonomy" id="652834"/>
    <lineage>
        <taxon>Eukaryota</taxon>
        <taxon>Eukaryota incertae sedis</taxon>
    </lineage>
</organism>
<evidence type="ECO:0000256" key="1">
    <source>
        <dbReference type="SAM" id="MobiDB-lite"/>
    </source>
</evidence>
<sequence length="223" mass="25763">MATQMSHPHDSPLSSIEEIDIKDRPQAHKLEYRRSSKTDRLIEILAMSAKGKKKSGAPQGRRESTRVSISSGECSELAAPRDEVRRNYLATFPSDIINKRKYLAGRNAILEENNKKLRDLAVRFLPKRYFFYFNSIIQIQLHRYNKMLVTINTEQKYALVERVSSFHVSVRLMVFAVLMLHQGCFHTFDIFSCLAQPSSKTRKEKEVENYASFFVCNLDIPSP</sequence>
<protein>
    <submittedName>
        <fullName evidence="2">Uncharacterized protein</fullName>
    </submittedName>
</protein>
<name>A0A7S3D6D6_9EUKA</name>
<feature type="region of interest" description="Disordered" evidence="1">
    <location>
        <begin position="1"/>
        <end position="20"/>
    </location>
</feature>
<dbReference type="AlphaFoldDB" id="A0A7S3D6D6"/>
<reference evidence="2" key="1">
    <citation type="submission" date="2021-01" db="EMBL/GenBank/DDBJ databases">
        <authorList>
            <person name="Corre E."/>
            <person name="Pelletier E."/>
            <person name="Niang G."/>
            <person name="Scheremetjew M."/>
            <person name="Finn R."/>
            <person name="Kale V."/>
            <person name="Holt S."/>
            <person name="Cochrane G."/>
            <person name="Meng A."/>
            <person name="Brown T."/>
            <person name="Cohen L."/>
        </authorList>
    </citation>
    <scope>NUCLEOTIDE SEQUENCE</scope>
    <source>
        <strain evidence="2">NIES-2562</strain>
    </source>
</reference>
<dbReference type="EMBL" id="HBIB01015927">
    <property type="protein sequence ID" value="CAE0248111.1"/>
    <property type="molecule type" value="Transcribed_RNA"/>
</dbReference>